<dbReference type="Gene3D" id="1.20.1440.60">
    <property type="entry name" value="23S rRNA-intervening sequence"/>
    <property type="match status" value="1"/>
</dbReference>
<dbReference type="SUPFAM" id="SSF158446">
    <property type="entry name" value="IVS-encoded protein-like"/>
    <property type="match status" value="1"/>
</dbReference>
<evidence type="ECO:0000313" key="2">
    <source>
        <dbReference type="Proteomes" id="UP000323337"/>
    </source>
</evidence>
<accession>A0A5D0MLR3</accession>
<dbReference type="Pfam" id="PF05635">
    <property type="entry name" value="23S_rRNA_IVP"/>
    <property type="match status" value="1"/>
</dbReference>
<dbReference type="CDD" id="cd16377">
    <property type="entry name" value="23S_rRNA_IVP_like"/>
    <property type="match status" value="1"/>
</dbReference>
<dbReference type="PANTHER" id="PTHR38471">
    <property type="entry name" value="FOUR HELIX BUNDLE PROTEIN"/>
    <property type="match status" value="1"/>
</dbReference>
<comment type="caution">
    <text evidence="1">The sequence shown here is derived from an EMBL/GenBank/DDBJ whole genome shotgun (WGS) entry which is preliminary data.</text>
</comment>
<proteinExistence type="predicted"/>
<dbReference type="PANTHER" id="PTHR38471:SF2">
    <property type="entry name" value="FOUR HELIX BUNDLE PROTEIN"/>
    <property type="match status" value="1"/>
</dbReference>
<reference evidence="1 2" key="1">
    <citation type="submission" date="2019-08" db="EMBL/GenBank/DDBJ databases">
        <title>Genomic characterization of a novel candidate phylum (ARYD3) from a high temperature, high salinity tertiary oil reservoir in north central Oklahoma, USA.</title>
        <authorList>
            <person name="Youssef N.H."/>
            <person name="Yadav A."/>
            <person name="Elshahed M.S."/>
        </authorList>
    </citation>
    <scope>NUCLEOTIDE SEQUENCE [LARGE SCALE GENOMIC DNA]</scope>
    <source>
        <strain evidence="1">ARYD1</strain>
    </source>
</reference>
<dbReference type="NCBIfam" id="TIGR02436">
    <property type="entry name" value="four helix bundle protein"/>
    <property type="match status" value="1"/>
</dbReference>
<protein>
    <submittedName>
        <fullName evidence="1">Four helix bundle protein</fullName>
    </submittedName>
</protein>
<evidence type="ECO:0000313" key="1">
    <source>
        <dbReference type="EMBL" id="TYB32411.1"/>
    </source>
</evidence>
<dbReference type="AlphaFoldDB" id="A0A5D0MLR3"/>
<gene>
    <name evidence="1" type="ORF">FXF49_11640</name>
</gene>
<dbReference type="InterPro" id="IPR036583">
    <property type="entry name" value="23S_rRNA_IVS_sf"/>
</dbReference>
<dbReference type="InterPro" id="IPR012657">
    <property type="entry name" value="23S_rRNA-intervening_sequence"/>
</dbReference>
<dbReference type="RefSeq" id="WP_303702073.1">
    <property type="nucleotide sequence ID" value="NZ_VSIV01000366.1"/>
</dbReference>
<organism evidence="1 2">
    <name type="scientific">Flexistipes sinusarabici</name>
    <dbReference type="NCBI Taxonomy" id="2352"/>
    <lineage>
        <taxon>Bacteria</taxon>
        <taxon>Pseudomonadati</taxon>
        <taxon>Deferribacterota</taxon>
        <taxon>Deferribacteres</taxon>
        <taxon>Deferribacterales</taxon>
        <taxon>Flexistipitaceae</taxon>
        <taxon>Flexistipes</taxon>
    </lineage>
</organism>
<name>A0A5D0MLR3_FLESI</name>
<dbReference type="Proteomes" id="UP000323337">
    <property type="component" value="Unassembled WGS sequence"/>
</dbReference>
<sequence>MELGNLEVYKLSIILSEKIWKIYLNLSNDLKYNIGAQMIRTVDSIGANIAEGYGRFHYKDSVKFYYNARGSLWESKHWIYLTYKRDIINKEKYENINGDLEILGKKLNGFIKSIKERSSDE</sequence>
<dbReference type="EMBL" id="VSIV01000366">
    <property type="protein sequence ID" value="TYB32411.1"/>
    <property type="molecule type" value="Genomic_DNA"/>
</dbReference>